<dbReference type="EMBL" id="JAQQXR010000012">
    <property type="protein sequence ID" value="MDC8760395.1"/>
    <property type="molecule type" value="Genomic_DNA"/>
</dbReference>
<protein>
    <recommendedName>
        <fullName evidence="4">MSHA biogenesis protein MshI</fullName>
    </recommendedName>
</protein>
<feature type="coiled-coil region" evidence="1">
    <location>
        <begin position="46"/>
        <end position="107"/>
    </location>
</feature>
<keyword evidence="1" id="KW-0175">Coiled coil</keyword>
<evidence type="ECO:0000256" key="1">
    <source>
        <dbReference type="SAM" id="Coils"/>
    </source>
</evidence>
<evidence type="ECO:0000313" key="2">
    <source>
        <dbReference type="EMBL" id="MDC8760395.1"/>
    </source>
</evidence>
<comment type="caution">
    <text evidence="2">The sequence shown here is derived from an EMBL/GenBank/DDBJ whole genome shotgun (WGS) entry which is preliminary data.</text>
</comment>
<organism evidence="2 3">
    <name type="scientific">Janthinobacterium fluminis</name>
    <dbReference type="NCBI Taxonomy" id="2987524"/>
    <lineage>
        <taxon>Bacteria</taxon>
        <taxon>Pseudomonadati</taxon>
        <taxon>Pseudomonadota</taxon>
        <taxon>Betaproteobacteria</taxon>
        <taxon>Burkholderiales</taxon>
        <taxon>Oxalobacteraceae</taxon>
        <taxon>Janthinobacterium</taxon>
    </lineage>
</organism>
<accession>A0ABT5K6W8</accession>
<dbReference type="Proteomes" id="UP001221208">
    <property type="component" value="Unassembled WGS sequence"/>
</dbReference>
<dbReference type="RefSeq" id="WP_273674152.1">
    <property type="nucleotide sequence ID" value="NZ_JAQQXR010000012.1"/>
</dbReference>
<name>A0ABT5K6W8_9BURK</name>
<reference evidence="2 3" key="1">
    <citation type="submission" date="2022-10" db="EMBL/GenBank/DDBJ databases">
        <title>Janthinobacterium sp. hw3 Genome sequencing.</title>
        <authorList>
            <person name="Park S."/>
        </authorList>
    </citation>
    <scope>NUCLEOTIDE SEQUENCE [LARGE SCALE GENOMIC DNA]</scope>
    <source>
        <strain evidence="3">hw3</strain>
    </source>
</reference>
<evidence type="ECO:0000313" key="3">
    <source>
        <dbReference type="Proteomes" id="UP001221208"/>
    </source>
</evidence>
<sequence>MSQQINLFNPAFQKQRTFFAAAPMARALAVLLVGALALVFYARQQVAALERDAAQVQSRLAQREARLKTVNVEFAPRQKNRDIEHDLERSEAQLRALEEVAAILQRGELGDTRGYAEYFRAFARQNLGGLWLTGLSISAAGSEIGVQGRAMQAPLIPDYIARLGGEGIMRGKTFGQLEIGRPVAAATDGAARREAPAEAPFVEFSLRSVAGNSGDKAVAK</sequence>
<keyword evidence="3" id="KW-1185">Reference proteome</keyword>
<gene>
    <name evidence="2" type="ORF">OIK44_22645</name>
</gene>
<proteinExistence type="predicted"/>
<evidence type="ECO:0008006" key="4">
    <source>
        <dbReference type="Google" id="ProtNLM"/>
    </source>
</evidence>